<organism evidence="1 2">
    <name type="scientific">Euplotes crassus</name>
    <dbReference type="NCBI Taxonomy" id="5936"/>
    <lineage>
        <taxon>Eukaryota</taxon>
        <taxon>Sar</taxon>
        <taxon>Alveolata</taxon>
        <taxon>Ciliophora</taxon>
        <taxon>Intramacronucleata</taxon>
        <taxon>Spirotrichea</taxon>
        <taxon>Hypotrichia</taxon>
        <taxon>Euplotida</taxon>
        <taxon>Euplotidae</taxon>
        <taxon>Moneuplotes</taxon>
    </lineage>
</organism>
<name>A0AAD2D9L0_EUPCR</name>
<evidence type="ECO:0000313" key="1">
    <source>
        <dbReference type="EMBL" id="CAI2384518.1"/>
    </source>
</evidence>
<reference evidence="1" key="1">
    <citation type="submission" date="2023-07" db="EMBL/GenBank/DDBJ databases">
        <authorList>
            <consortium name="AG Swart"/>
            <person name="Singh M."/>
            <person name="Singh A."/>
            <person name="Seah K."/>
            <person name="Emmerich C."/>
        </authorList>
    </citation>
    <scope>NUCLEOTIDE SEQUENCE</scope>
    <source>
        <strain evidence="1">DP1</strain>
    </source>
</reference>
<protein>
    <submittedName>
        <fullName evidence="1">Uncharacterized protein</fullName>
    </submittedName>
</protein>
<comment type="caution">
    <text evidence="1">The sequence shown here is derived from an EMBL/GenBank/DDBJ whole genome shotgun (WGS) entry which is preliminary data.</text>
</comment>
<gene>
    <name evidence="1" type="ORF">ECRASSUSDP1_LOCUS26051</name>
</gene>
<dbReference type="EMBL" id="CAMPGE010026857">
    <property type="protein sequence ID" value="CAI2384518.1"/>
    <property type="molecule type" value="Genomic_DNA"/>
</dbReference>
<keyword evidence="2" id="KW-1185">Reference proteome</keyword>
<evidence type="ECO:0000313" key="2">
    <source>
        <dbReference type="Proteomes" id="UP001295684"/>
    </source>
</evidence>
<dbReference type="Proteomes" id="UP001295684">
    <property type="component" value="Unassembled WGS sequence"/>
</dbReference>
<dbReference type="AlphaFoldDB" id="A0AAD2D9L0"/>
<sequence length="504" mass="58478">MESDLHDQLFLNCDKNNWIFSGPLDDEWVVQSQTKINAISVLNEFLKIKLLLKEELSQISSQYSEKCLQRTTQNYKYALINEAGLRLVGWIENFQEFNPNEADPFDVNLSLEEPEAFASRGVHSIVYKEQDEELDSQSILETVLTPFERFENQPSFIKEFTSLLTKEFNTLGNIFSYCLKQEVSSQNEKDMKKLTSMFKEEVSLLMPHLKQMMELIINQFLISIKDKILDGTLDFFHFQSIYDNILHPKIEKISKNFQAKIARGAYWKQPITSDALLDKCKGFTLENCSTKSKLVFSECCRGLLGSKNIIFEKIIKESFDSLLSEIRKSHAEGVPKARSQDLMMVEVNPLTSIRPYMFDILETICSFLIKIFDGSGSQSKGLFFPKKLFSIQSDLLTQYEFELTPEILKQIYFEYQFLFEIANAYLCAYTQIDQKANELTQKLLQMIMKSSARMQQRKTFQSQQLDESDVFSEEEITKLNKSLRSLKLIHEYNFCVLNMVGVAT</sequence>
<proteinExistence type="predicted"/>
<accession>A0AAD2D9L0</accession>